<gene>
    <name evidence="3" type="ORF">DI569_13425</name>
</gene>
<dbReference type="InterPro" id="IPR010406">
    <property type="entry name" value="DUF1003"/>
</dbReference>
<dbReference type="PANTHER" id="PTHR41386">
    <property type="entry name" value="INTEGRAL MEMBRANE PROTEIN-RELATED"/>
    <property type="match status" value="1"/>
</dbReference>
<keyword evidence="2" id="KW-0812">Transmembrane</keyword>
<accession>A0A2W5L2M3</accession>
<feature type="transmembrane region" description="Helical" evidence="2">
    <location>
        <begin position="123"/>
        <end position="143"/>
    </location>
</feature>
<dbReference type="EMBL" id="QFPJ01000038">
    <property type="protein sequence ID" value="PZQ21025.1"/>
    <property type="molecule type" value="Genomic_DNA"/>
</dbReference>
<evidence type="ECO:0000256" key="1">
    <source>
        <dbReference type="SAM" id="Coils"/>
    </source>
</evidence>
<evidence type="ECO:0000256" key="2">
    <source>
        <dbReference type="SAM" id="Phobius"/>
    </source>
</evidence>
<protein>
    <recommendedName>
        <fullName evidence="5">DUF1003 domain-containing protein</fullName>
    </recommendedName>
</protein>
<feature type="coiled-coil region" evidence="1">
    <location>
        <begin position="163"/>
        <end position="190"/>
    </location>
</feature>
<dbReference type="AlphaFoldDB" id="A0A2W5L2M3"/>
<proteinExistence type="predicted"/>
<sequence>MGAWRARLYGRGHLALGGLARVAQDDAHLTDLSLRLLGRAYDQLDAEECRVIRAIAERAPSSRDAADLEDARARFGDRLADRVAAVGGSWGFIIAFSVVLFGWMLLNSEILARFGLAFDPYPFIFLNLMLSTLAAVQAPIIMMSQNRQAAKDRLSASVDYEINLRAELEIMRLHHKLDELSGEVRAVREKMS</sequence>
<dbReference type="Pfam" id="PF06210">
    <property type="entry name" value="DUF1003"/>
    <property type="match status" value="1"/>
</dbReference>
<evidence type="ECO:0000313" key="4">
    <source>
        <dbReference type="Proteomes" id="UP000248597"/>
    </source>
</evidence>
<keyword evidence="1" id="KW-0175">Coiled coil</keyword>
<evidence type="ECO:0008006" key="5">
    <source>
        <dbReference type="Google" id="ProtNLM"/>
    </source>
</evidence>
<comment type="caution">
    <text evidence="3">The sequence shown here is derived from an EMBL/GenBank/DDBJ whole genome shotgun (WGS) entry which is preliminary data.</text>
</comment>
<dbReference type="Proteomes" id="UP000248597">
    <property type="component" value="Unassembled WGS sequence"/>
</dbReference>
<keyword evidence="2" id="KW-1133">Transmembrane helix</keyword>
<evidence type="ECO:0000313" key="3">
    <source>
        <dbReference type="EMBL" id="PZQ21025.1"/>
    </source>
</evidence>
<dbReference type="PANTHER" id="PTHR41386:SF1">
    <property type="entry name" value="MEMBRANE PROTEIN"/>
    <property type="match status" value="1"/>
</dbReference>
<name>A0A2W5L2M3_SPHMC</name>
<keyword evidence="2" id="KW-0472">Membrane</keyword>
<organism evidence="3 4">
    <name type="scientific">Sphingopyxis macrogoltabida</name>
    <name type="common">Sphingomonas macrogoltabidus</name>
    <dbReference type="NCBI Taxonomy" id="33050"/>
    <lineage>
        <taxon>Bacteria</taxon>
        <taxon>Pseudomonadati</taxon>
        <taxon>Pseudomonadota</taxon>
        <taxon>Alphaproteobacteria</taxon>
        <taxon>Sphingomonadales</taxon>
        <taxon>Sphingomonadaceae</taxon>
        <taxon>Sphingopyxis</taxon>
    </lineage>
</organism>
<feature type="transmembrane region" description="Helical" evidence="2">
    <location>
        <begin position="83"/>
        <end position="103"/>
    </location>
</feature>
<reference evidence="3 4" key="1">
    <citation type="submission" date="2017-08" db="EMBL/GenBank/DDBJ databases">
        <title>Infants hospitalized years apart are colonized by the same room-sourced microbial strains.</title>
        <authorList>
            <person name="Brooks B."/>
            <person name="Olm M.R."/>
            <person name="Firek B.A."/>
            <person name="Baker R."/>
            <person name="Thomas B.C."/>
            <person name="Morowitz M.J."/>
            <person name="Banfield J.F."/>
        </authorList>
    </citation>
    <scope>NUCLEOTIDE SEQUENCE [LARGE SCALE GENOMIC DNA]</scope>
    <source>
        <strain evidence="3">S2_005_003_R2_47</strain>
    </source>
</reference>